<proteinExistence type="predicted"/>
<evidence type="ECO:0000256" key="5">
    <source>
        <dbReference type="SAM" id="Phobius"/>
    </source>
</evidence>
<protein>
    <submittedName>
        <fullName evidence="6">Putative phage lysis holin</fullName>
    </submittedName>
</protein>
<feature type="transmembrane region" description="Helical" evidence="5">
    <location>
        <begin position="21"/>
        <end position="39"/>
    </location>
</feature>
<evidence type="ECO:0000256" key="4">
    <source>
        <dbReference type="ARBA" id="ARBA00023136"/>
    </source>
</evidence>
<keyword evidence="3 5" id="KW-1133">Transmembrane helix</keyword>
<evidence type="ECO:0000313" key="6">
    <source>
        <dbReference type="EMBL" id="CBA18121.1"/>
    </source>
</evidence>
<evidence type="ECO:0000256" key="1">
    <source>
        <dbReference type="ARBA" id="ARBA00004141"/>
    </source>
</evidence>
<feature type="transmembrane region" description="Helical" evidence="5">
    <location>
        <begin position="80"/>
        <end position="101"/>
    </location>
</feature>
<keyword evidence="4 5" id="KW-0472">Membrane</keyword>
<organism evidence="6">
    <name type="scientific">Paenibacillus phage phiBP</name>
    <dbReference type="NCBI Taxonomy" id="666474"/>
    <lineage>
        <taxon>Viruses</taxon>
    </lineage>
</organism>
<evidence type="ECO:0000256" key="3">
    <source>
        <dbReference type="ARBA" id="ARBA00022989"/>
    </source>
</evidence>
<reference evidence="6" key="1">
    <citation type="submission" date="2009-08" db="EMBL/GenBank/DDBJ databases">
        <title>Isolation and characterization of bacteriophage phiBP from Paenibacillus polymyxa CCM 7400.</title>
        <authorList>
            <person name="Bukovska G."/>
            <person name="Halgasova N."/>
        </authorList>
    </citation>
    <scope>NUCLEOTIDE SEQUENCE</scope>
</reference>
<keyword evidence="2 5" id="KW-0812">Transmembrane</keyword>
<dbReference type="EMBL" id="FN538971">
    <property type="protein sequence ID" value="CBA18121.1"/>
    <property type="molecule type" value="Genomic_DNA"/>
</dbReference>
<sequence>MMIAQEKFPERRDGGSKVDKWEVFKFSTALGSSAVTYFYGGWSGVLGVLLALVIIDYVTGLFAAGAEGKKGTGPGLKSKIGLIGIARKVFIFAMVAVSHLIDGVLGDSHLFRDAVAYFYMANELLSILENGGRLGAPIPPVIRQAVEVLKSKSGNQEGEKEDATTKQP</sequence>
<name>D0R7H7_9VIRU</name>
<accession>D0R7H7</accession>
<dbReference type="Pfam" id="PF05105">
    <property type="entry name" value="Phage_holin_4_1"/>
    <property type="match status" value="1"/>
</dbReference>
<evidence type="ECO:0000256" key="2">
    <source>
        <dbReference type="ARBA" id="ARBA00022692"/>
    </source>
</evidence>
<comment type="subcellular location">
    <subcellularLocation>
        <location evidence="1">Membrane</location>
        <topology evidence="1">Multi-pass membrane protein</topology>
    </subcellularLocation>
</comment>
<dbReference type="NCBIfam" id="TIGR01593">
    <property type="entry name" value="holin_tox_secr"/>
    <property type="match status" value="1"/>
</dbReference>
<dbReference type="InterPro" id="IPR006480">
    <property type="entry name" value="Phage_holin_4_1"/>
</dbReference>
<dbReference type="GO" id="GO:0016020">
    <property type="term" value="C:membrane"/>
    <property type="evidence" value="ECO:0007669"/>
    <property type="project" value="UniProtKB-SubCell"/>
</dbReference>
<feature type="transmembrane region" description="Helical" evidence="5">
    <location>
        <begin position="45"/>
        <end position="68"/>
    </location>
</feature>